<evidence type="ECO:0000313" key="3">
    <source>
        <dbReference type="Proteomes" id="UP000516957"/>
    </source>
</evidence>
<keyword evidence="3" id="KW-1185">Reference proteome</keyword>
<dbReference type="AlphaFoldDB" id="A0A7Y9EYV7"/>
<comment type="caution">
    <text evidence="2">The sequence shown here is derived from an EMBL/GenBank/DDBJ whole genome shotgun (WGS) entry which is preliminary data.</text>
</comment>
<sequence>MSTSAPHHQTSPVRRPARRPARPGPRAGAGRRLLVALGTVAAATGLVVGAAQVSGAAPDTKAPAPDTIVRVTGNADGGFGIQHYDGSTQFPPTMSEAMAECQEYPKKIGRVRCRKEVKTWYRDLADLKQAIKYARRAG</sequence>
<organism evidence="2 3">
    <name type="scientific">Nocardioides marinisabuli</name>
    <dbReference type="NCBI Taxonomy" id="419476"/>
    <lineage>
        <taxon>Bacteria</taxon>
        <taxon>Bacillati</taxon>
        <taxon>Actinomycetota</taxon>
        <taxon>Actinomycetes</taxon>
        <taxon>Propionibacteriales</taxon>
        <taxon>Nocardioidaceae</taxon>
        <taxon>Nocardioides</taxon>
    </lineage>
</organism>
<feature type="region of interest" description="Disordered" evidence="1">
    <location>
        <begin position="1"/>
        <end position="30"/>
    </location>
</feature>
<name>A0A7Y9EYV7_9ACTN</name>
<dbReference type="Proteomes" id="UP000516957">
    <property type="component" value="Unassembled WGS sequence"/>
</dbReference>
<gene>
    <name evidence="2" type="ORF">BKA08_000484</name>
</gene>
<evidence type="ECO:0000256" key="1">
    <source>
        <dbReference type="SAM" id="MobiDB-lite"/>
    </source>
</evidence>
<protein>
    <submittedName>
        <fullName evidence="2">Uncharacterized protein</fullName>
    </submittedName>
</protein>
<evidence type="ECO:0000313" key="2">
    <source>
        <dbReference type="EMBL" id="NYD56246.1"/>
    </source>
</evidence>
<accession>A0A7Y9EYV7</accession>
<proteinExistence type="predicted"/>
<dbReference type="RefSeq" id="WP_218876215.1">
    <property type="nucleotide sequence ID" value="NZ_CP059163.1"/>
</dbReference>
<reference evidence="2 3" key="1">
    <citation type="submission" date="2020-07" db="EMBL/GenBank/DDBJ databases">
        <title>Sequencing the genomes of 1000 actinobacteria strains.</title>
        <authorList>
            <person name="Klenk H.-P."/>
        </authorList>
    </citation>
    <scope>NUCLEOTIDE SEQUENCE [LARGE SCALE GENOMIC DNA]</scope>
    <source>
        <strain evidence="2 3">DSM 18965</strain>
    </source>
</reference>
<feature type="compositionally biased region" description="Polar residues" evidence="1">
    <location>
        <begin position="1"/>
        <end position="11"/>
    </location>
</feature>
<dbReference type="EMBL" id="JACCBE010000001">
    <property type="protein sequence ID" value="NYD56246.1"/>
    <property type="molecule type" value="Genomic_DNA"/>
</dbReference>